<feature type="region of interest" description="Disordered" evidence="10">
    <location>
        <begin position="1"/>
        <end position="77"/>
    </location>
</feature>
<gene>
    <name evidence="12" type="ORF">DMAD_07108</name>
</gene>
<organism evidence="12 13">
    <name type="scientific">Drosophila madeirensis</name>
    <name type="common">Fruit fly</name>
    <dbReference type="NCBI Taxonomy" id="30013"/>
    <lineage>
        <taxon>Eukaryota</taxon>
        <taxon>Metazoa</taxon>
        <taxon>Ecdysozoa</taxon>
        <taxon>Arthropoda</taxon>
        <taxon>Hexapoda</taxon>
        <taxon>Insecta</taxon>
        <taxon>Pterygota</taxon>
        <taxon>Neoptera</taxon>
        <taxon>Endopterygota</taxon>
        <taxon>Diptera</taxon>
        <taxon>Brachycera</taxon>
        <taxon>Muscomorpha</taxon>
        <taxon>Ephydroidea</taxon>
        <taxon>Drosophilidae</taxon>
        <taxon>Drosophila</taxon>
        <taxon>Sophophora</taxon>
    </lineage>
</organism>
<dbReference type="Gene3D" id="1.25.40.170">
    <property type="entry name" value="Smaug, PHAT domain"/>
    <property type="match status" value="1"/>
</dbReference>
<keyword evidence="7" id="KW-0597">Phosphoprotein</keyword>
<evidence type="ECO:0000256" key="2">
    <source>
        <dbReference type="ARBA" id="ARBA00008232"/>
    </source>
</evidence>
<reference evidence="12 13" key="1">
    <citation type="submission" date="2024-02" db="EMBL/GenBank/DDBJ databases">
        <title>A chromosome-level genome assembly of Drosophila madeirensis, a fruit fly species endemic to Madeira island.</title>
        <authorList>
            <person name="Tomihara K."/>
            <person name="Llopart A."/>
            <person name="Yamamoto D."/>
        </authorList>
    </citation>
    <scope>NUCLEOTIDE SEQUENCE [LARGE SCALE GENOMIC DNA]</scope>
    <source>
        <strain evidence="12 13">RF1</strain>
    </source>
</reference>
<evidence type="ECO:0000256" key="7">
    <source>
        <dbReference type="ARBA" id="ARBA00022553"/>
    </source>
</evidence>
<dbReference type="Pfam" id="PF26034">
    <property type="entry name" value="PHAT_SMAUG"/>
    <property type="match status" value="1"/>
</dbReference>
<protein>
    <recommendedName>
        <fullName evidence="3">Protein Smaug</fullName>
    </recommendedName>
</protein>
<comment type="similarity">
    <text evidence="2">Belongs to the SMAUG family.</text>
</comment>
<evidence type="ECO:0000256" key="3">
    <source>
        <dbReference type="ARBA" id="ARBA00018651"/>
    </source>
</evidence>
<dbReference type="InterPro" id="IPR001660">
    <property type="entry name" value="SAM"/>
</dbReference>
<dbReference type="GO" id="GO:0000289">
    <property type="term" value="P:nuclear-transcribed mRNA poly(A) tail shortening"/>
    <property type="evidence" value="ECO:0007669"/>
    <property type="project" value="TreeGrafter"/>
</dbReference>
<dbReference type="InterPro" id="IPR050897">
    <property type="entry name" value="SMAUG/VTS1_RNA-bind"/>
</dbReference>
<feature type="compositionally biased region" description="Polar residues" evidence="10">
    <location>
        <begin position="959"/>
        <end position="969"/>
    </location>
</feature>
<dbReference type="PANTHER" id="PTHR12515">
    <property type="entry name" value="STERILE ALPHA MOTIF DOMAIN CONTAINING PROTEIN 4-RELATED"/>
    <property type="match status" value="1"/>
</dbReference>
<dbReference type="InterPro" id="IPR037093">
    <property type="entry name" value="PHAT_dom_sf"/>
</dbReference>
<dbReference type="Pfam" id="PF09246">
    <property type="entry name" value="PHAT"/>
    <property type="match status" value="1"/>
</dbReference>
<dbReference type="PANTHER" id="PTHR12515:SF5">
    <property type="entry name" value="PROTEIN SMAUG"/>
    <property type="match status" value="1"/>
</dbReference>
<evidence type="ECO:0000313" key="12">
    <source>
        <dbReference type="EMBL" id="BFF99141.1"/>
    </source>
</evidence>
<evidence type="ECO:0000256" key="6">
    <source>
        <dbReference type="ARBA" id="ARBA00022491"/>
    </source>
</evidence>
<dbReference type="InterPro" id="IPR015327">
    <property type="entry name" value="PHAT_dom"/>
</dbReference>
<dbReference type="InterPro" id="IPR058599">
    <property type="entry name" value="PHAT_Smg/ZCCHC2-like"/>
</dbReference>
<keyword evidence="9" id="KW-0694">RNA-binding</keyword>
<feature type="compositionally biased region" description="Polar residues" evidence="10">
    <location>
        <begin position="25"/>
        <end position="39"/>
    </location>
</feature>
<dbReference type="InterPro" id="IPR037634">
    <property type="entry name" value="Smaug_SAM"/>
</dbReference>
<feature type="compositionally biased region" description="Low complexity" evidence="10">
    <location>
        <begin position="1019"/>
        <end position="1034"/>
    </location>
</feature>
<dbReference type="GO" id="GO:0006355">
    <property type="term" value="P:regulation of DNA-templated transcription"/>
    <property type="evidence" value="ECO:0007669"/>
    <property type="project" value="InterPro"/>
</dbReference>
<evidence type="ECO:0000256" key="9">
    <source>
        <dbReference type="ARBA" id="ARBA00022884"/>
    </source>
</evidence>
<evidence type="ECO:0000313" key="13">
    <source>
        <dbReference type="Proteomes" id="UP001500889"/>
    </source>
</evidence>
<dbReference type="GO" id="GO:0003729">
    <property type="term" value="F:mRNA binding"/>
    <property type="evidence" value="ECO:0007669"/>
    <property type="project" value="TreeGrafter"/>
</dbReference>
<dbReference type="Pfam" id="PF00536">
    <property type="entry name" value="SAM_1"/>
    <property type="match status" value="1"/>
</dbReference>
<dbReference type="GO" id="GO:0000932">
    <property type="term" value="C:P-body"/>
    <property type="evidence" value="ECO:0007669"/>
    <property type="project" value="TreeGrafter"/>
</dbReference>
<evidence type="ECO:0000259" key="11">
    <source>
        <dbReference type="SMART" id="SM00454"/>
    </source>
</evidence>
<evidence type="ECO:0000256" key="5">
    <source>
        <dbReference type="ARBA" id="ARBA00022490"/>
    </source>
</evidence>
<feature type="region of interest" description="Disordered" evidence="10">
    <location>
        <begin position="797"/>
        <end position="835"/>
    </location>
</feature>
<proteinExistence type="inferred from homology"/>
<dbReference type="Proteomes" id="UP001500889">
    <property type="component" value="Chromosome J"/>
</dbReference>
<keyword evidence="5" id="KW-0963">Cytoplasm</keyword>
<keyword evidence="6" id="KW-0678">Repressor</keyword>
<dbReference type="AlphaFoldDB" id="A0AAU9FUM1"/>
<keyword evidence="8" id="KW-0810">Translation regulation</keyword>
<dbReference type="SUPFAM" id="SSF48371">
    <property type="entry name" value="ARM repeat"/>
    <property type="match status" value="1"/>
</dbReference>
<sequence>MKYSTGTTDNGMSCGIDSNSNSNSALNDMQPTTSTPTQAHSHKEAMSTTTPAKTGAAQTTHTNTNTNTIANSNCNSNPNPHQPANALFCEQVTTVTNLFEKWNDCERTVVMYALLKRLRYPSLKFLQYSIDNNLTQNLGTSQTNLSSVVIDINANNPVYLQNLLNAYKTFQPCDVLDGMSSSSSDKDSMPCYGSDFQITTSSQCDERKLYARKEDILHEVLNMLPLLKPGNDEAKLIYMTLIPAAVKDTMQQIVPTELVQQIFSYLLIHPAISSEDRRSLNIWLRHLEDHIQAAAAGLTNRSYFLQPSPQLVAGTSSTGSSSAASSSAASCSSVASSSLSNLGSSLCTTSTTSSSRSSRSNDWQTIAPPSKQQQQQQQQHKLTGGDWRGSGGSSGSINPLCDNLNGITLNELASSQNSLGLSLDNSSLLVNSVVAGAAAGSMLGIGGTDDHDTSFSKNGTEILDFEPSTLADVGEASGISNLCPQPSSHHLQQQLLQPPPSGPQLPYASILMGNVGDQFGDINRWSLDSKIAALKTRRSNSLTTQTISSCSSSSNSSVITVNDNCSNSTENLAQFANKPRSFSLSIEHQRGAMANSGSDTRLDEFKPGYIKFQTRNVGMSGIGLWLKSLRLHKYIELFKNMTYEEMLMITEDFLQSVGVTKGASHKLALCIDKLKERAHILSRVEQELHTGQMKLSAAVEELTHIVLTPMKPVEAMGPPEENIGHRFLKVIDLVSNAVQADPYCIQDDETMGVFMWILDRSIHNEAFMNHANQLKELKFKLSKLKISMVSKMHHVKTTGVPTGGNINKPRWNGKSRKCDTKNGSNDRINNRKNSNDMLNFSLNCLQHPLPHHQQQQQPPPPPLQQFDYNGYAGPSHQPQYKSSSYPSFMNNPQQQQQQPLKSHHHAQQMQQMLQQHNHFPALPQQAAPQTHRRSLNNLILVTGGPQQPQQMIFKPGQGVLTNNNGSNDSLVMDSRSQQQQQQPRKPSLNGLTGNGSVNGGVSSSEQHPKKTMAAVVMVSSSQSQESQQSEQQHTPQILINNNNNNILNNNLINQQQLQLLAAAAAAVGSGSCLCPGPGGGGGSSGACSNNLCLQSSKNNNHTADHCLSQPQRQLISLSMAPHEYKMNDFKSLEQLETLCRQMTEQAMN</sequence>
<evidence type="ECO:0000256" key="10">
    <source>
        <dbReference type="SAM" id="MobiDB-lite"/>
    </source>
</evidence>
<evidence type="ECO:0000256" key="4">
    <source>
        <dbReference type="ARBA" id="ARBA00022473"/>
    </source>
</evidence>
<dbReference type="EMBL" id="AP029265">
    <property type="protein sequence ID" value="BFF99141.1"/>
    <property type="molecule type" value="Genomic_DNA"/>
</dbReference>
<feature type="domain" description="SAM" evidence="11">
    <location>
        <begin position="614"/>
        <end position="677"/>
    </location>
</feature>
<dbReference type="InterPro" id="IPR016024">
    <property type="entry name" value="ARM-type_fold"/>
</dbReference>
<evidence type="ECO:0000256" key="8">
    <source>
        <dbReference type="ARBA" id="ARBA00022845"/>
    </source>
</evidence>
<dbReference type="Gene3D" id="1.10.150.50">
    <property type="entry name" value="Transcription Factor, Ets-1"/>
    <property type="match status" value="1"/>
</dbReference>
<name>A0AAU9FUM1_DROMD</name>
<feature type="compositionally biased region" description="Low complexity" evidence="10">
    <location>
        <begin position="339"/>
        <end position="361"/>
    </location>
</feature>
<dbReference type="SMART" id="SM00454">
    <property type="entry name" value="SAM"/>
    <property type="match status" value="1"/>
</dbReference>
<feature type="compositionally biased region" description="Low complexity" evidence="10">
    <location>
        <begin position="57"/>
        <end position="77"/>
    </location>
</feature>
<feature type="region of interest" description="Disordered" evidence="10">
    <location>
        <begin position="339"/>
        <end position="395"/>
    </location>
</feature>
<dbReference type="GO" id="GO:0030371">
    <property type="term" value="F:translation repressor activity"/>
    <property type="evidence" value="ECO:0007669"/>
    <property type="project" value="InterPro"/>
</dbReference>
<feature type="compositionally biased region" description="Polar residues" evidence="10">
    <location>
        <begin position="821"/>
        <end position="835"/>
    </location>
</feature>
<feature type="compositionally biased region" description="Polar residues" evidence="10">
    <location>
        <begin position="1"/>
        <end position="11"/>
    </location>
</feature>
<dbReference type="SUPFAM" id="SSF47769">
    <property type="entry name" value="SAM/Pointed domain"/>
    <property type="match status" value="1"/>
</dbReference>
<accession>A0AAU9FUM1</accession>
<feature type="region of interest" description="Disordered" evidence="10">
    <location>
        <begin position="947"/>
        <end position="1034"/>
    </location>
</feature>
<feature type="compositionally biased region" description="Low complexity" evidence="10">
    <location>
        <begin position="977"/>
        <end position="991"/>
    </location>
</feature>
<dbReference type="CDD" id="cd09557">
    <property type="entry name" value="SAM_Smaug"/>
    <property type="match status" value="1"/>
</dbReference>
<evidence type="ECO:0000256" key="1">
    <source>
        <dbReference type="ARBA" id="ARBA00004496"/>
    </source>
</evidence>
<feature type="compositionally biased region" description="Polar residues" evidence="10">
    <location>
        <begin position="876"/>
        <end position="892"/>
    </location>
</feature>
<dbReference type="FunFam" id="1.10.150.50:FF:000076">
    <property type="entry name" value="Smg, isoform B"/>
    <property type="match status" value="1"/>
</dbReference>
<keyword evidence="13" id="KW-1185">Reference proteome</keyword>
<comment type="subcellular location">
    <subcellularLocation>
        <location evidence="1">Cytoplasm</location>
    </subcellularLocation>
</comment>
<keyword evidence="4" id="KW-0217">Developmental protein</keyword>
<feature type="region of interest" description="Disordered" evidence="10">
    <location>
        <begin position="850"/>
        <end position="911"/>
    </location>
</feature>
<dbReference type="InterPro" id="IPR013761">
    <property type="entry name" value="SAM/pointed_sf"/>
</dbReference>